<accession>A0A0F9WLR9</accession>
<dbReference type="AlphaFoldDB" id="A0A0F9WLR9"/>
<reference evidence="1" key="1">
    <citation type="journal article" date="2015" name="Nature">
        <title>Complex archaea that bridge the gap between prokaryotes and eukaryotes.</title>
        <authorList>
            <person name="Spang A."/>
            <person name="Saw J.H."/>
            <person name="Jorgensen S.L."/>
            <person name="Zaremba-Niedzwiedzka K."/>
            <person name="Martijn J."/>
            <person name="Lind A.E."/>
            <person name="van Eijk R."/>
            <person name="Schleper C."/>
            <person name="Guy L."/>
            <person name="Ettema T.J."/>
        </authorList>
    </citation>
    <scope>NUCLEOTIDE SEQUENCE</scope>
</reference>
<dbReference type="EMBL" id="LAZR01000142">
    <property type="protein sequence ID" value="KKN87001.1"/>
    <property type="molecule type" value="Genomic_DNA"/>
</dbReference>
<name>A0A0F9WLR9_9ZZZZ</name>
<gene>
    <name evidence="1" type="ORF">LCGC14_0262700</name>
</gene>
<organism evidence="1">
    <name type="scientific">marine sediment metagenome</name>
    <dbReference type="NCBI Taxonomy" id="412755"/>
    <lineage>
        <taxon>unclassified sequences</taxon>
        <taxon>metagenomes</taxon>
        <taxon>ecological metagenomes</taxon>
    </lineage>
</organism>
<protein>
    <submittedName>
        <fullName evidence="1">Uncharacterized protein</fullName>
    </submittedName>
</protein>
<proteinExistence type="predicted"/>
<sequence>MTSDETRYTFTLSVNIIEAGVLMGVIMKAEDHTRELLSGVFKQLVDKKKEVEQAEGVTKEVLPGGVLKISDADGNVIIREPYPWEIEGN</sequence>
<evidence type="ECO:0000313" key="1">
    <source>
        <dbReference type="EMBL" id="KKN87001.1"/>
    </source>
</evidence>
<comment type="caution">
    <text evidence="1">The sequence shown here is derived from an EMBL/GenBank/DDBJ whole genome shotgun (WGS) entry which is preliminary data.</text>
</comment>